<sequence length="917" mass="100617">MLGIMRWRGTAKTLSVSFVLAMLLNWGTAPAFAASSTKLAGKISEVSPPDVIQQLHDLTDQYQPQVSIVSPRQNEVLQDNTVSVKLNVKDLPLRKDEKFGLGSHLHVFLDDQPYQAVYDTSQPLIFKDLAAGTHTLRVFAGRPWHESFKNDGAFAQTTFHVFTKTPTNNPDPKLPLLTYNRPQATYGAEPILLDFYLTNAPLHLVAQEDDKDDVSDWKVKVTVNGDSFTVDRWQPIYLQGFKPGKNWVQLEYVDDKGNPVANVYNNTARVFTYEPNGKDPLSRLVRGEIPFAEAASIVDPTFKPAAKAPEVAPTPEPAPVIPPVVVPVPEPEFSKPVEEPKAIEEPKPVEEAPKPKEAEKPAGGFFNRFKRSEPTKPEPAVEAPAVVEPEVSEPEVIEPEVSQPEEPVMVAPETPKVPEKPKGGFFNRFKRPEAPAVPPEPSPAPEVITEPEVKAEEPEVLTPIEVPPVKTSPAPGGFFNRTQPPIVPVVPAPTEVPTIEPSPVETIPEPVEVAPAPAVQEKPKSNFFDRFKRPEPKPAPVEVAPVEELKPVEEPPTVEAEPEVIEVSPAPAVQEKPKSNFFDRFKRPEPKPAPVEVAPVEEPKPVEEPPTVEAEPEVIEVSPAPAVQEKPKSNFFDRFKRPEIKPNPVEVAPVEETAPIVEETPTVEAEPEAIEVAPAPAVQEKPKSSFFNRFKRPEPKPAPVEVTPVEEPKPVEEPSTVEAEPEAIEVSPAPVVQEKPKSSFFDRFKRPEPKPAPVEVAPVEEPKPVETAPEVKETPVEEPKPVELTPEVKAAPKVNPFDRFKRPEPKPIIVAPSPTPVPDAVSAPAVEPPVVLETKPAEEVKPEPKLNPLEKLRQAVPKPVEPPVVEKVEPPVTEAEPAAPSDFEPQTELERRLGMPLKPRVAAPALSSEGNAE</sequence>
<feature type="compositionally biased region" description="Basic and acidic residues" evidence="1">
    <location>
        <begin position="334"/>
        <end position="360"/>
    </location>
</feature>
<feature type="compositionally biased region" description="Low complexity" evidence="1">
    <location>
        <begin position="378"/>
        <end position="389"/>
    </location>
</feature>
<reference evidence="3 4" key="1">
    <citation type="submission" date="2017-06" db="EMBL/GenBank/DDBJ databases">
        <title>Genome sequencing of cyanobaciteial culture collection at National Institute for Environmental Studies (NIES).</title>
        <authorList>
            <person name="Hirose Y."/>
            <person name="Shimura Y."/>
            <person name="Fujisawa T."/>
            <person name="Nakamura Y."/>
            <person name="Kawachi M."/>
        </authorList>
    </citation>
    <scope>NUCLEOTIDE SEQUENCE [LARGE SCALE GENOMIC DNA]</scope>
    <source>
        <strain evidence="3 4">NIES-2135</strain>
    </source>
</reference>
<keyword evidence="4" id="KW-1185">Reference proteome</keyword>
<feature type="compositionally biased region" description="Basic and acidic residues" evidence="1">
    <location>
        <begin position="521"/>
        <end position="536"/>
    </location>
</feature>
<feature type="signal peptide" evidence="2">
    <location>
        <begin position="1"/>
        <end position="33"/>
    </location>
</feature>
<feature type="compositionally biased region" description="Basic and acidic residues" evidence="1">
    <location>
        <begin position="839"/>
        <end position="857"/>
    </location>
</feature>
<feature type="region of interest" description="Disordered" evidence="1">
    <location>
        <begin position="500"/>
        <end position="917"/>
    </location>
</feature>
<feature type="region of interest" description="Disordered" evidence="1">
    <location>
        <begin position="334"/>
        <end position="481"/>
    </location>
</feature>
<dbReference type="AlphaFoldDB" id="A0A1Z4JG23"/>
<protein>
    <submittedName>
        <fullName evidence="3">FHA domain containing protein</fullName>
    </submittedName>
</protein>
<feature type="compositionally biased region" description="Low complexity" evidence="1">
    <location>
        <begin position="822"/>
        <end position="835"/>
    </location>
</feature>
<feature type="compositionally biased region" description="Basic and acidic residues" evidence="1">
    <location>
        <begin position="629"/>
        <end position="644"/>
    </location>
</feature>
<feature type="compositionally biased region" description="Basic and acidic residues" evidence="1">
    <location>
        <begin position="738"/>
        <end position="753"/>
    </location>
</feature>
<dbReference type="Proteomes" id="UP000217895">
    <property type="component" value="Chromosome"/>
</dbReference>
<evidence type="ECO:0000256" key="2">
    <source>
        <dbReference type="SAM" id="SignalP"/>
    </source>
</evidence>
<keyword evidence="2" id="KW-0732">Signal</keyword>
<evidence type="ECO:0000313" key="4">
    <source>
        <dbReference type="Proteomes" id="UP000217895"/>
    </source>
</evidence>
<feature type="compositionally biased region" description="Low complexity" evidence="1">
    <location>
        <begin position="659"/>
        <end position="682"/>
    </location>
</feature>
<feature type="chain" id="PRO_5013232744" evidence="2">
    <location>
        <begin position="34"/>
        <end position="917"/>
    </location>
</feature>
<feature type="compositionally biased region" description="Basic and acidic residues" evidence="1">
    <location>
        <begin position="575"/>
        <end position="590"/>
    </location>
</feature>
<proteinExistence type="predicted"/>
<dbReference type="EMBL" id="AP018203">
    <property type="protein sequence ID" value="BAY55660.1"/>
    <property type="molecule type" value="Genomic_DNA"/>
</dbReference>
<name>A0A1Z4JG23_LEPBY</name>
<feature type="compositionally biased region" description="Low complexity" evidence="1">
    <location>
        <begin position="500"/>
        <end position="519"/>
    </location>
</feature>
<organism evidence="3 4">
    <name type="scientific">Leptolyngbya boryana NIES-2135</name>
    <dbReference type="NCBI Taxonomy" id="1973484"/>
    <lineage>
        <taxon>Bacteria</taxon>
        <taxon>Bacillati</taxon>
        <taxon>Cyanobacteriota</taxon>
        <taxon>Cyanophyceae</taxon>
        <taxon>Leptolyngbyales</taxon>
        <taxon>Leptolyngbyaceae</taxon>
        <taxon>Leptolyngbya group</taxon>
        <taxon>Leptolyngbya</taxon>
    </lineage>
</organism>
<feature type="compositionally biased region" description="Basic and acidic residues" evidence="1">
    <location>
        <begin position="764"/>
        <end position="785"/>
    </location>
</feature>
<evidence type="ECO:0000256" key="1">
    <source>
        <dbReference type="SAM" id="MobiDB-lite"/>
    </source>
</evidence>
<feature type="compositionally biased region" description="Basic and acidic residues" evidence="1">
    <location>
        <begin position="800"/>
        <end position="809"/>
    </location>
</feature>
<feature type="compositionally biased region" description="Low complexity" evidence="1">
    <location>
        <begin position="399"/>
        <end position="410"/>
    </location>
</feature>
<gene>
    <name evidence="3" type="ORF">NIES2135_24840</name>
</gene>
<evidence type="ECO:0000313" key="3">
    <source>
        <dbReference type="EMBL" id="BAY55660.1"/>
    </source>
</evidence>
<accession>A0A1Z4JG23</accession>
<feature type="compositionally biased region" description="Low complexity" evidence="1">
    <location>
        <begin position="874"/>
        <end position="884"/>
    </location>
</feature>
<feature type="compositionally biased region" description="Pro residues" evidence="1">
    <location>
        <begin position="435"/>
        <end position="444"/>
    </location>
</feature>